<dbReference type="CDD" id="cd07377">
    <property type="entry name" value="WHTH_GntR"/>
    <property type="match status" value="1"/>
</dbReference>
<name>A0AA52EBF7_9PROT</name>
<keyword evidence="2" id="KW-0238">DNA-binding</keyword>
<dbReference type="GO" id="GO:0003677">
    <property type="term" value="F:DNA binding"/>
    <property type="evidence" value="ECO:0007669"/>
    <property type="project" value="UniProtKB-KW"/>
</dbReference>
<dbReference type="SMART" id="SM00345">
    <property type="entry name" value="HTH_GNTR"/>
    <property type="match status" value="1"/>
</dbReference>
<dbReference type="EMBL" id="CP123872">
    <property type="protein sequence ID" value="WND01741.1"/>
    <property type="molecule type" value="Genomic_DNA"/>
</dbReference>
<evidence type="ECO:0000259" key="4">
    <source>
        <dbReference type="PROSITE" id="PS50949"/>
    </source>
</evidence>
<accession>A0AA52EBF7</accession>
<proteinExistence type="predicted"/>
<dbReference type="PROSITE" id="PS50949">
    <property type="entry name" value="HTH_GNTR"/>
    <property type="match status" value="1"/>
</dbReference>
<dbReference type="RefSeq" id="WP_310797570.1">
    <property type="nucleotide sequence ID" value="NZ_CP123872.1"/>
</dbReference>
<dbReference type="InterPro" id="IPR036390">
    <property type="entry name" value="WH_DNA-bd_sf"/>
</dbReference>
<dbReference type="GO" id="GO:0003700">
    <property type="term" value="F:DNA-binding transcription factor activity"/>
    <property type="evidence" value="ECO:0007669"/>
    <property type="project" value="InterPro"/>
</dbReference>
<evidence type="ECO:0000256" key="2">
    <source>
        <dbReference type="ARBA" id="ARBA00023125"/>
    </source>
</evidence>
<protein>
    <submittedName>
        <fullName evidence="5">GntR family transcriptional regulator</fullName>
    </submittedName>
</protein>
<evidence type="ECO:0000256" key="1">
    <source>
        <dbReference type="ARBA" id="ARBA00023015"/>
    </source>
</evidence>
<dbReference type="InterPro" id="IPR036388">
    <property type="entry name" value="WH-like_DNA-bd_sf"/>
</dbReference>
<evidence type="ECO:0000313" key="5">
    <source>
        <dbReference type="EMBL" id="WND01741.1"/>
    </source>
</evidence>
<dbReference type="InterPro" id="IPR000524">
    <property type="entry name" value="Tscrpt_reg_HTH_GntR"/>
</dbReference>
<dbReference type="PANTHER" id="PTHR38445:SF9">
    <property type="entry name" value="HTH-TYPE TRANSCRIPTIONAL REPRESSOR YTRA"/>
    <property type="match status" value="1"/>
</dbReference>
<organism evidence="5 6">
    <name type="scientific">Temperatibacter marinus</name>
    <dbReference type="NCBI Taxonomy" id="1456591"/>
    <lineage>
        <taxon>Bacteria</taxon>
        <taxon>Pseudomonadati</taxon>
        <taxon>Pseudomonadota</taxon>
        <taxon>Alphaproteobacteria</taxon>
        <taxon>Kordiimonadales</taxon>
        <taxon>Temperatibacteraceae</taxon>
        <taxon>Temperatibacter</taxon>
    </lineage>
</organism>
<sequence>MTQDAAIKIQIVTGDSRPIFKQIVDGLRLEISTGNLPVGSKLPSYRGLAIQLMINPNTVAKAYSELTSLGLVESRKGLGLFVAEPRQIFSEDEKDSRLERAIEGFINETIHLQINKDVILDKVKRKLDEIDDSKKKRQDND</sequence>
<dbReference type="Proteomes" id="UP001268683">
    <property type="component" value="Chromosome"/>
</dbReference>
<reference evidence="5" key="1">
    <citation type="submission" date="2023-04" db="EMBL/GenBank/DDBJ databases">
        <title>Complete genome sequence of Temperatibacter marinus.</title>
        <authorList>
            <person name="Rong J.-C."/>
            <person name="Yi M.-L."/>
            <person name="Zhao Q."/>
        </authorList>
    </citation>
    <scope>NUCLEOTIDE SEQUENCE</scope>
    <source>
        <strain evidence="5">NBRC 110045</strain>
    </source>
</reference>
<evidence type="ECO:0000313" key="6">
    <source>
        <dbReference type="Proteomes" id="UP001268683"/>
    </source>
</evidence>
<feature type="domain" description="HTH gntR-type" evidence="4">
    <location>
        <begin position="17"/>
        <end position="85"/>
    </location>
</feature>
<dbReference type="PANTHER" id="PTHR38445">
    <property type="entry name" value="HTH-TYPE TRANSCRIPTIONAL REPRESSOR YTRA"/>
    <property type="match status" value="1"/>
</dbReference>
<keyword evidence="3" id="KW-0804">Transcription</keyword>
<gene>
    <name evidence="5" type="ORF">QGN29_09265</name>
</gene>
<keyword evidence="6" id="KW-1185">Reference proteome</keyword>
<keyword evidence="1" id="KW-0805">Transcription regulation</keyword>
<evidence type="ECO:0000256" key="3">
    <source>
        <dbReference type="ARBA" id="ARBA00023163"/>
    </source>
</evidence>
<dbReference type="Pfam" id="PF00392">
    <property type="entry name" value="GntR"/>
    <property type="match status" value="1"/>
</dbReference>
<dbReference type="AlphaFoldDB" id="A0AA52EBF7"/>
<dbReference type="Gene3D" id="1.10.10.10">
    <property type="entry name" value="Winged helix-like DNA-binding domain superfamily/Winged helix DNA-binding domain"/>
    <property type="match status" value="1"/>
</dbReference>
<dbReference type="KEGG" id="tmk:QGN29_09265"/>
<dbReference type="SUPFAM" id="SSF46785">
    <property type="entry name" value="Winged helix' DNA-binding domain"/>
    <property type="match status" value="1"/>
</dbReference>